<dbReference type="GO" id="GO:0005524">
    <property type="term" value="F:ATP binding"/>
    <property type="evidence" value="ECO:0007669"/>
    <property type="project" value="InterPro"/>
</dbReference>
<dbReference type="OrthoDB" id="8971233at2"/>
<dbReference type="InterPro" id="IPR000719">
    <property type="entry name" value="Prot_kinase_dom"/>
</dbReference>
<dbReference type="PROSITE" id="PS50011">
    <property type="entry name" value="PROTEIN_KINASE_DOM"/>
    <property type="match status" value="1"/>
</dbReference>
<dbReference type="Proteomes" id="UP000291078">
    <property type="component" value="Unassembled WGS sequence"/>
</dbReference>
<dbReference type="PANTHER" id="PTHR44167">
    <property type="entry name" value="OVARIAN-SPECIFIC SERINE/THREONINE-PROTEIN KINASE LOK-RELATED"/>
    <property type="match status" value="1"/>
</dbReference>
<dbReference type="GO" id="GO:0004674">
    <property type="term" value="F:protein serine/threonine kinase activity"/>
    <property type="evidence" value="ECO:0007669"/>
    <property type="project" value="TreeGrafter"/>
</dbReference>
<comment type="caution">
    <text evidence="2">The sequence shown here is derived from an EMBL/GenBank/DDBJ whole genome shotgun (WGS) entry which is preliminary data.</text>
</comment>
<organism evidence="2 3">
    <name type="scientific">Cupriavidus agavae</name>
    <dbReference type="NCBI Taxonomy" id="1001822"/>
    <lineage>
        <taxon>Bacteria</taxon>
        <taxon>Pseudomonadati</taxon>
        <taxon>Pseudomonadota</taxon>
        <taxon>Betaproteobacteria</taxon>
        <taxon>Burkholderiales</taxon>
        <taxon>Burkholderiaceae</taxon>
        <taxon>Cupriavidus</taxon>
    </lineage>
</organism>
<keyword evidence="2" id="KW-0418">Kinase</keyword>
<gene>
    <name evidence="2" type="ORF">EV147_0719</name>
</gene>
<dbReference type="InterPro" id="IPR011009">
    <property type="entry name" value="Kinase-like_dom_sf"/>
</dbReference>
<dbReference type="Gene3D" id="1.10.510.10">
    <property type="entry name" value="Transferase(Phosphotransferase) domain 1"/>
    <property type="match status" value="1"/>
</dbReference>
<dbReference type="EMBL" id="SGXM01000001">
    <property type="protein sequence ID" value="RZT41718.1"/>
    <property type="molecule type" value="Genomic_DNA"/>
</dbReference>
<dbReference type="AlphaFoldDB" id="A0A4Q7S7K7"/>
<dbReference type="SMART" id="SM00220">
    <property type="entry name" value="S_TKc"/>
    <property type="match status" value="1"/>
</dbReference>
<dbReference type="InterPro" id="IPR008271">
    <property type="entry name" value="Ser/Thr_kinase_AS"/>
</dbReference>
<evidence type="ECO:0000313" key="2">
    <source>
        <dbReference type="EMBL" id="RZT41718.1"/>
    </source>
</evidence>
<dbReference type="Pfam" id="PF00069">
    <property type="entry name" value="Pkinase"/>
    <property type="match status" value="1"/>
</dbReference>
<evidence type="ECO:0000313" key="3">
    <source>
        <dbReference type="Proteomes" id="UP000291078"/>
    </source>
</evidence>
<feature type="domain" description="Protein kinase" evidence="1">
    <location>
        <begin position="22"/>
        <end position="293"/>
    </location>
</feature>
<dbReference type="PANTHER" id="PTHR44167:SF30">
    <property type="entry name" value="PHOSPHORYLASE KINASE"/>
    <property type="match status" value="1"/>
</dbReference>
<proteinExistence type="predicted"/>
<name>A0A4Q7S7K7_9BURK</name>
<accession>A0A4Q7S7K7</accession>
<reference evidence="2 3" key="1">
    <citation type="journal article" date="2015" name="Stand. Genomic Sci.">
        <title>Genomic Encyclopedia of Bacterial and Archaeal Type Strains, Phase III: the genomes of soil and plant-associated and newly described type strains.</title>
        <authorList>
            <person name="Whitman W.B."/>
            <person name="Woyke T."/>
            <person name="Klenk H.P."/>
            <person name="Zhou Y."/>
            <person name="Lilburn T.G."/>
            <person name="Beck B.J."/>
            <person name="De Vos P."/>
            <person name="Vandamme P."/>
            <person name="Eisen J.A."/>
            <person name="Garrity G."/>
            <person name="Hugenholtz P."/>
            <person name="Kyrpides N.C."/>
        </authorList>
    </citation>
    <scope>NUCLEOTIDE SEQUENCE [LARGE SCALE GENOMIC DNA]</scope>
    <source>
        <strain evidence="2 3">ASC-9842</strain>
    </source>
</reference>
<dbReference type="PROSITE" id="PS00108">
    <property type="entry name" value="PROTEIN_KINASE_ST"/>
    <property type="match status" value="1"/>
</dbReference>
<dbReference type="SUPFAM" id="SSF56112">
    <property type="entry name" value="Protein kinase-like (PK-like)"/>
    <property type="match status" value="1"/>
</dbReference>
<keyword evidence="3" id="KW-1185">Reference proteome</keyword>
<keyword evidence="2" id="KW-0808">Transferase</keyword>
<protein>
    <submittedName>
        <fullName evidence="2">Serine/threonine-protein kinase</fullName>
    </submittedName>
</protein>
<evidence type="ECO:0000259" key="1">
    <source>
        <dbReference type="PROSITE" id="PS50011"/>
    </source>
</evidence>
<sequence>MDQELLQQLQPLAERYLEMRGGKIVKPLAAGGSAAVYIAEDAGKLFALKVYDPSLLLGKNGAAELRRIELQRGLIGHHCKFLVQIHEIVVNDDGCFLEMEYVPWDTLKDTLGKVPEGVIPKLLDQLVEAARFLEDKGIVHRDIKPENILVAADFSELRLIDLGVVRAASTDEESADATDHGQRRPFVATAQYSSPEYLFRLEVPSAEMWRALTFYQIGGVLHDLLVKRPLFSEAARTENKHVISMAVFRELPNLSSASAEHASLALLASHCLVKDPNLRLRLVSWDRFVSPDLTGADRLRANSVQVRATAQAKREFDQQQRSIVLKRDGFVRNCEAALRQSLLPLISGAFTLTSFAKGSETVQIQLRDNQGLTVHVMLLFTWHADPLPTRGTVTLLAAANVEPDISTFKQAAAGEVDVASDSTDLCVATVDRVGILVETALGLIAMHGNSSMQADLVENSPLQ</sequence>
<dbReference type="RefSeq" id="WP_130389733.1">
    <property type="nucleotide sequence ID" value="NZ_SGXM01000001.1"/>
</dbReference>